<dbReference type="OrthoDB" id="421154at2759"/>
<keyword evidence="6" id="KW-0496">Mitochondrion</keyword>
<evidence type="ECO:0000256" key="2">
    <source>
        <dbReference type="ARBA" id="ARBA00008937"/>
    </source>
</evidence>
<dbReference type="SUPFAM" id="SSF48452">
    <property type="entry name" value="TPR-like"/>
    <property type="match status" value="1"/>
</dbReference>
<dbReference type="InterPro" id="IPR028061">
    <property type="entry name" value="Fis1_TPR_C"/>
</dbReference>
<gene>
    <name evidence="9" type="ORF">CTI12_AA278080</name>
</gene>
<evidence type="ECO:0000256" key="3">
    <source>
        <dbReference type="ARBA" id="ARBA00022692"/>
    </source>
</evidence>
<dbReference type="InterPro" id="IPR028058">
    <property type="entry name" value="Fis1_TPR_N"/>
</dbReference>
<dbReference type="InterPro" id="IPR016543">
    <property type="entry name" value="Fis1"/>
</dbReference>
<evidence type="ECO:0000256" key="7">
    <source>
        <dbReference type="ARBA" id="ARBA00023136"/>
    </source>
</evidence>
<keyword evidence="10" id="KW-1185">Reference proteome</keyword>
<dbReference type="PANTHER" id="PTHR13247:SF0">
    <property type="entry name" value="MITOCHONDRIAL FISSION 1 PROTEIN"/>
    <property type="match status" value="1"/>
</dbReference>
<comment type="subcellular location">
    <subcellularLocation>
        <location evidence="1">Mitochondrion outer membrane</location>
        <topology evidence="1">Single-pass membrane protein</topology>
    </subcellularLocation>
</comment>
<name>A0A2U1NDZ5_ARTAN</name>
<dbReference type="GO" id="GO:0000266">
    <property type="term" value="P:mitochondrial fission"/>
    <property type="evidence" value="ECO:0007669"/>
    <property type="project" value="InterPro"/>
</dbReference>
<dbReference type="Pfam" id="PF14853">
    <property type="entry name" value="Fis1_TPR_C"/>
    <property type="match status" value="1"/>
</dbReference>
<sequence>MGKFACCSSEEQKDHAIRYPYAWALVHSRIPNDRYRGMDLLRGSVESTTSINPKQQKKEMYLLAVGSFRSQNYPKSRELVHRCLKIKPNCRKSLFLKEVMAYRDKKGKSIKTIVTCTSLSDYSNVHNMLEFIDEGKKSSIPVDPPVTSVEFMTSVLAATPCRSSHPTWGIEEVPSWTHPITSSKNKESTQQTIDQGSTKQGYDYLPWTDPETVLLWDYKFACYSSEEQKDAIRYPYAWVLIHSRKPDDMYRGMNMLKEGKKSGISVDPFITSVEFVTGILEANPRSSHPTWGIEKVPDWAHPITPKKKLPAPPPRISEEDLLCACLATFVATGFLFLGVLSLSNK</sequence>
<dbReference type="STRING" id="35608.A0A2U1NDZ5"/>
<keyword evidence="3 8" id="KW-0812">Transmembrane</keyword>
<evidence type="ECO:0000313" key="10">
    <source>
        <dbReference type="Proteomes" id="UP000245207"/>
    </source>
</evidence>
<proteinExistence type="inferred from homology"/>
<feature type="transmembrane region" description="Helical" evidence="8">
    <location>
        <begin position="321"/>
        <end position="342"/>
    </location>
</feature>
<evidence type="ECO:0000256" key="1">
    <source>
        <dbReference type="ARBA" id="ARBA00004572"/>
    </source>
</evidence>
<keyword evidence="4" id="KW-1000">Mitochondrion outer membrane</keyword>
<comment type="similarity">
    <text evidence="2">Belongs to the FIS1 family.</text>
</comment>
<reference evidence="9 10" key="1">
    <citation type="journal article" date="2018" name="Mol. Plant">
        <title>The genome of Artemisia annua provides insight into the evolution of Asteraceae family and artemisinin biosynthesis.</title>
        <authorList>
            <person name="Shen Q."/>
            <person name="Zhang L."/>
            <person name="Liao Z."/>
            <person name="Wang S."/>
            <person name="Yan T."/>
            <person name="Shi P."/>
            <person name="Liu M."/>
            <person name="Fu X."/>
            <person name="Pan Q."/>
            <person name="Wang Y."/>
            <person name="Lv Z."/>
            <person name="Lu X."/>
            <person name="Zhang F."/>
            <person name="Jiang W."/>
            <person name="Ma Y."/>
            <person name="Chen M."/>
            <person name="Hao X."/>
            <person name="Li L."/>
            <person name="Tang Y."/>
            <person name="Lv G."/>
            <person name="Zhou Y."/>
            <person name="Sun X."/>
            <person name="Brodelius P.E."/>
            <person name="Rose J.K.C."/>
            <person name="Tang K."/>
        </authorList>
    </citation>
    <scope>NUCLEOTIDE SEQUENCE [LARGE SCALE GENOMIC DNA]</scope>
    <source>
        <strain evidence="10">cv. Huhao1</strain>
        <tissue evidence="9">Leaf</tissue>
    </source>
</reference>
<dbReference type="Proteomes" id="UP000245207">
    <property type="component" value="Unassembled WGS sequence"/>
</dbReference>
<comment type="caution">
    <text evidence="9">The sequence shown here is derived from an EMBL/GenBank/DDBJ whole genome shotgun (WGS) entry which is preliminary data.</text>
</comment>
<dbReference type="EMBL" id="PKPP01003036">
    <property type="protein sequence ID" value="PWA71697.1"/>
    <property type="molecule type" value="Genomic_DNA"/>
</dbReference>
<accession>A0A2U1NDZ5</accession>
<dbReference type="InterPro" id="IPR011990">
    <property type="entry name" value="TPR-like_helical_dom_sf"/>
</dbReference>
<evidence type="ECO:0000256" key="4">
    <source>
        <dbReference type="ARBA" id="ARBA00022787"/>
    </source>
</evidence>
<evidence type="ECO:0000313" key="9">
    <source>
        <dbReference type="EMBL" id="PWA71697.1"/>
    </source>
</evidence>
<evidence type="ECO:0000256" key="6">
    <source>
        <dbReference type="ARBA" id="ARBA00023128"/>
    </source>
</evidence>
<protein>
    <submittedName>
        <fullName evidence="9">Mitochondrial fission 1 protein A</fullName>
    </submittedName>
</protein>
<dbReference type="Gene3D" id="1.25.40.10">
    <property type="entry name" value="Tetratricopeptide repeat domain"/>
    <property type="match status" value="2"/>
</dbReference>
<evidence type="ECO:0000256" key="8">
    <source>
        <dbReference type="SAM" id="Phobius"/>
    </source>
</evidence>
<dbReference type="Pfam" id="PF14852">
    <property type="entry name" value="Fis1_TPR_N"/>
    <property type="match status" value="1"/>
</dbReference>
<dbReference type="PANTHER" id="PTHR13247">
    <property type="entry name" value="TETRATRICOPEPTIDE REPEAT PROTEIN 11 TPR REPEAT PROTEIN 11"/>
    <property type="match status" value="1"/>
</dbReference>
<organism evidence="9 10">
    <name type="scientific">Artemisia annua</name>
    <name type="common">Sweet wormwood</name>
    <dbReference type="NCBI Taxonomy" id="35608"/>
    <lineage>
        <taxon>Eukaryota</taxon>
        <taxon>Viridiplantae</taxon>
        <taxon>Streptophyta</taxon>
        <taxon>Embryophyta</taxon>
        <taxon>Tracheophyta</taxon>
        <taxon>Spermatophyta</taxon>
        <taxon>Magnoliopsida</taxon>
        <taxon>eudicotyledons</taxon>
        <taxon>Gunneridae</taxon>
        <taxon>Pentapetalae</taxon>
        <taxon>asterids</taxon>
        <taxon>campanulids</taxon>
        <taxon>Asterales</taxon>
        <taxon>Asteraceae</taxon>
        <taxon>Asteroideae</taxon>
        <taxon>Anthemideae</taxon>
        <taxon>Artemisiinae</taxon>
        <taxon>Artemisia</taxon>
    </lineage>
</organism>
<dbReference type="GO" id="GO:0005741">
    <property type="term" value="C:mitochondrial outer membrane"/>
    <property type="evidence" value="ECO:0007669"/>
    <property type="project" value="UniProtKB-SubCell"/>
</dbReference>
<dbReference type="GO" id="GO:0005778">
    <property type="term" value="C:peroxisomal membrane"/>
    <property type="evidence" value="ECO:0007669"/>
    <property type="project" value="TreeGrafter"/>
</dbReference>
<dbReference type="AlphaFoldDB" id="A0A2U1NDZ5"/>
<dbReference type="GO" id="GO:0016559">
    <property type="term" value="P:peroxisome fission"/>
    <property type="evidence" value="ECO:0007669"/>
    <property type="project" value="TreeGrafter"/>
</dbReference>
<evidence type="ECO:0000256" key="5">
    <source>
        <dbReference type="ARBA" id="ARBA00022989"/>
    </source>
</evidence>
<keyword evidence="5 8" id="KW-1133">Transmembrane helix</keyword>
<keyword evidence="7 8" id="KW-0472">Membrane</keyword>
<dbReference type="GO" id="GO:0000422">
    <property type="term" value="P:autophagy of mitochondrion"/>
    <property type="evidence" value="ECO:0007669"/>
    <property type="project" value="TreeGrafter"/>
</dbReference>